<comment type="similarity">
    <text evidence="1">Belongs to the Gfa family.</text>
</comment>
<organism evidence="6 7">
    <name type="scientific">Paraburkholderia dipogonis</name>
    <dbReference type="NCBI Taxonomy" id="1211383"/>
    <lineage>
        <taxon>Bacteria</taxon>
        <taxon>Pseudomonadati</taxon>
        <taxon>Pseudomonadota</taxon>
        <taxon>Betaproteobacteria</taxon>
        <taxon>Burkholderiales</taxon>
        <taxon>Burkholderiaceae</taxon>
        <taxon>Paraburkholderia</taxon>
    </lineage>
</organism>
<dbReference type="InterPro" id="IPR011057">
    <property type="entry name" value="Mss4-like_sf"/>
</dbReference>
<dbReference type="EMBL" id="SNVI01000002">
    <property type="protein sequence ID" value="TFE40493.1"/>
    <property type="molecule type" value="Genomic_DNA"/>
</dbReference>
<dbReference type="GO" id="GO:0016846">
    <property type="term" value="F:carbon-sulfur lyase activity"/>
    <property type="evidence" value="ECO:0007669"/>
    <property type="project" value="InterPro"/>
</dbReference>
<proteinExistence type="inferred from homology"/>
<dbReference type="PROSITE" id="PS51891">
    <property type="entry name" value="CENP_V_GFA"/>
    <property type="match status" value="1"/>
</dbReference>
<dbReference type="RefSeq" id="WP_134462665.1">
    <property type="nucleotide sequence ID" value="NZ_JBHMFL010000006.1"/>
</dbReference>
<evidence type="ECO:0000256" key="4">
    <source>
        <dbReference type="ARBA" id="ARBA00023239"/>
    </source>
</evidence>
<evidence type="ECO:0000256" key="1">
    <source>
        <dbReference type="ARBA" id="ARBA00005495"/>
    </source>
</evidence>
<dbReference type="Pfam" id="PF04828">
    <property type="entry name" value="GFA"/>
    <property type="match status" value="1"/>
</dbReference>
<accession>A0A4Y8MT55</accession>
<dbReference type="Proteomes" id="UP000297385">
    <property type="component" value="Unassembled WGS sequence"/>
</dbReference>
<dbReference type="Gene3D" id="3.90.1590.10">
    <property type="entry name" value="glutathione-dependent formaldehyde- activating enzyme (gfa)"/>
    <property type="match status" value="1"/>
</dbReference>
<keyword evidence="4" id="KW-0456">Lyase</keyword>
<dbReference type="AlphaFoldDB" id="A0A4Y8MT55"/>
<gene>
    <name evidence="6" type="ORF">E2553_27510</name>
</gene>
<evidence type="ECO:0000313" key="6">
    <source>
        <dbReference type="EMBL" id="TFE40493.1"/>
    </source>
</evidence>
<dbReference type="GO" id="GO:0046872">
    <property type="term" value="F:metal ion binding"/>
    <property type="evidence" value="ECO:0007669"/>
    <property type="project" value="UniProtKB-KW"/>
</dbReference>
<comment type="caution">
    <text evidence="6">The sequence shown here is derived from an EMBL/GenBank/DDBJ whole genome shotgun (WGS) entry which is preliminary data.</text>
</comment>
<keyword evidence="3" id="KW-0862">Zinc</keyword>
<keyword evidence="2" id="KW-0479">Metal-binding</keyword>
<reference evidence="6 7" key="1">
    <citation type="submission" date="2019-03" db="EMBL/GenBank/DDBJ databases">
        <title>Complete Genome Sequence of Paraburkholderia dipogonis ICMP 19430T, a Nitrogen-fixing Symbiont of the South African Invasive Legume Dipogon lignosus in New Zealand.</title>
        <authorList>
            <person name="De Meyer S.E."/>
        </authorList>
    </citation>
    <scope>NUCLEOTIDE SEQUENCE [LARGE SCALE GENOMIC DNA]</scope>
    <source>
        <strain evidence="6 7">ICMP 19430</strain>
    </source>
</reference>
<dbReference type="SUPFAM" id="SSF51316">
    <property type="entry name" value="Mss4-like"/>
    <property type="match status" value="1"/>
</dbReference>
<evidence type="ECO:0000259" key="5">
    <source>
        <dbReference type="PROSITE" id="PS51891"/>
    </source>
</evidence>
<evidence type="ECO:0000256" key="3">
    <source>
        <dbReference type="ARBA" id="ARBA00022833"/>
    </source>
</evidence>
<protein>
    <submittedName>
        <fullName evidence="6">GFA family protein</fullName>
    </submittedName>
</protein>
<evidence type="ECO:0000313" key="7">
    <source>
        <dbReference type="Proteomes" id="UP000297385"/>
    </source>
</evidence>
<dbReference type="GeneID" id="97306702"/>
<feature type="domain" description="CENP-V/GFA" evidence="5">
    <location>
        <begin position="3"/>
        <end position="115"/>
    </location>
</feature>
<sequence length="135" mass="15090">MRVDGRCLCGAIVYEAEVEPGTASICHCSDCQRQSGSVFRMNISAPADTFRLVKGTPKTYLKISERGNRRIHAFCETCGGPVYSSAAENAQAYSLRVGALEQRYELQKPVRQIWTKRKFAWLPPIEGTEEFDGQP</sequence>
<name>A0A4Y8MT55_9BURK</name>
<dbReference type="PANTHER" id="PTHR33337">
    <property type="entry name" value="GFA DOMAIN-CONTAINING PROTEIN"/>
    <property type="match status" value="1"/>
</dbReference>
<dbReference type="PANTHER" id="PTHR33337:SF40">
    <property type="entry name" value="CENP-V_GFA DOMAIN-CONTAINING PROTEIN-RELATED"/>
    <property type="match status" value="1"/>
</dbReference>
<evidence type="ECO:0000256" key="2">
    <source>
        <dbReference type="ARBA" id="ARBA00022723"/>
    </source>
</evidence>
<dbReference type="InterPro" id="IPR006913">
    <property type="entry name" value="CENP-V/GFA"/>
</dbReference>